<gene>
    <name evidence="1" type="ORF">RPERSI_LOCUS28008</name>
</gene>
<feature type="non-terminal residue" evidence="1">
    <location>
        <position position="212"/>
    </location>
</feature>
<name>A0ACA9S7W5_9GLOM</name>
<reference evidence="1" key="1">
    <citation type="submission" date="2021-06" db="EMBL/GenBank/DDBJ databases">
        <authorList>
            <person name="Kallberg Y."/>
            <person name="Tangrot J."/>
            <person name="Rosling A."/>
        </authorList>
    </citation>
    <scope>NUCLEOTIDE SEQUENCE</scope>
    <source>
        <strain evidence="1">MA461A</strain>
    </source>
</reference>
<proteinExistence type="predicted"/>
<sequence length="212" mass="24743">MKSSQLFFIIFGLLAFTSINSPVLANNYGLDVKCESAGTNLWDMEFSWTSQETVAQQDDQIEQQQEQKDSKDSKDSKEVWDSKNYRDGKGKNNKDDKNVVVLIVCKNLGYYDSVYGKYRDGKIKYNMYGRKSWKNWFGHDSWKRTNDKYYDGDNYFGDNQDDYDSCRNDDYRGGDYGNDYNNNNDGYKKEGENDGYKKEGKNDGYKKEGKND</sequence>
<keyword evidence="2" id="KW-1185">Reference proteome</keyword>
<evidence type="ECO:0000313" key="1">
    <source>
        <dbReference type="EMBL" id="CAG8831062.1"/>
    </source>
</evidence>
<dbReference type="Proteomes" id="UP000789920">
    <property type="component" value="Unassembled WGS sequence"/>
</dbReference>
<dbReference type="EMBL" id="CAJVQC010100532">
    <property type="protein sequence ID" value="CAG8831062.1"/>
    <property type="molecule type" value="Genomic_DNA"/>
</dbReference>
<protein>
    <submittedName>
        <fullName evidence="1">28086_t:CDS:1</fullName>
    </submittedName>
</protein>
<organism evidence="1 2">
    <name type="scientific">Racocetra persica</name>
    <dbReference type="NCBI Taxonomy" id="160502"/>
    <lineage>
        <taxon>Eukaryota</taxon>
        <taxon>Fungi</taxon>
        <taxon>Fungi incertae sedis</taxon>
        <taxon>Mucoromycota</taxon>
        <taxon>Glomeromycotina</taxon>
        <taxon>Glomeromycetes</taxon>
        <taxon>Diversisporales</taxon>
        <taxon>Gigasporaceae</taxon>
        <taxon>Racocetra</taxon>
    </lineage>
</organism>
<evidence type="ECO:0000313" key="2">
    <source>
        <dbReference type="Proteomes" id="UP000789920"/>
    </source>
</evidence>
<accession>A0ACA9S7W5</accession>
<comment type="caution">
    <text evidence="1">The sequence shown here is derived from an EMBL/GenBank/DDBJ whole genome shotgun (WGS) entry which is preliminary data.</text>
</comment>